<gene>
    <name evidence="7" type="ORF">SAMN04488528_100518</name>
</gene>
<feature type="binding site" evidence="5">
    <location>
        <position position="39"/>
    </location>
    <ligand>
        <name>molybdate</name>
        <dbReference type="ChEBI" id="CHEBI:36264"/>
    </ligand>
</feature>
<reference evidence="7 8" key="1">
    <citation type="submission" date="2016-10" db="EMBL/GenBank/DDBJ databases">
        <authorList>
            <person name="de Groot N.N."/>
        </authorList>
    </citation>
    <scope>NUCLEOTIDE SEQUENCE [LARGE SCALE GENOMIC DNA]</scope>
    <source>
        <strain evidence="7 8">DSM 12271</strain>
    </source>
</reference>
<dbReference type="RefSeq" id="WP_090039064.1">
    <property type="nucleotide sequence ID" value="NZ_FOKI01000005.1"/>
</dbReference>
<feature type="binding site" evidence="5">
    <location>
        <position position="66"/>
    </location>
    <ligand>
        <name>molybdate</name>
        <dbReference type="ChEBI" id="CHEBI:36264"/>
    </ligand>
</feature>
<keyword evidence="4 6" id="KW-0732">Signal</keyword>
<feature type="binding site" evidence="5">
    <location>
        <position position="174"/>
    </location>
    <ligand>
        <name>molybdate</name>
        <dbReference type="ChEBI" id="CHEBI:36264"/>
    </ligand>
</feature>
<dbReference type="GO" id="GO:0046872">
    <property type="term" value="F:metal ion binding"/>
    <property type="evidence" value="ECO:0007669"/>
    <property type="project" value="UniProtKB-KW"/>
</dbReference>
<evidence type="ECO:0000256" key="4">
    <source>
        <dbReference type="ARBA" id="ARBA00022729"/>
    </source>
</evidence>
<dbReference type="Proteomes" id="UP000198619">
    <property type="component" value="Unassembled WGS sequence"/>
</dbReference>
<evidence type="ECO:0000313" key="8">
    <source>
        <dbReference type="Proteomes" id="UP000198619"/>
    </source>
</evidence>
<protein>
    <submittedName>
        <fullName evidence="7">Molybdate transport system substrate-binding protein</fullName>
    </submittedName>
</protein>
<dbReference type="InterPro" id="IPR050682">
    <property type="entry name" value="ModA/WtpA"/>
</dbReference>
<name>A0A1I0WFG4_9CLOT</name>
<accession>A0A1I0WFG4</accession>
<evidence type="ECO:0000256" key="5">
    <source>
        <dbReference type="PIRSR" id="PIRSR004846-1"/>
    </source>
</evidence>
<dbReference type="PANTHER" id="PTHR30632">
    <property type="entry name" value="MOLYBDATE-BINDING PERIPLASMIC PROTEIN"/>
    <property type="match status" value="1"/>
</dbReference>
<evidence type="ECO:0000256" key="3">
    <source>
        <dbReference type="ARBA" id="ARBA00022723"/>
    </source>
</evidence>
<evidence type="ECO:0000256" key="2">
    <source>
        <dbReference type="ARBA" id="ARBA00022505"/>
    </source>
</evidence>
<feature type="binding site" evidence="5">
    <location>
        <position position="192"/>
    </location>
    <ligand>
        <name>molybdate</name>
        <dbReference type="ChEBI" id="CHEBI:36264"/>
    </ligand>
</feature>
<dbReference type="FunFam" id="3.40.190.10:FF:000035">
    <property type="entry name" value="Molybdate ABC transporter substrate-binding protein"/>
    <property type="match status" value="1"/>
</dbReference>
<keyword evidence="2 5" id="KW-0500">Molybdenum</keyword>
<dbReference type="GO" id="GO:0015689">
    <property type="term" value="P:molybdate ion transport"/>
    <property type="evidence" value="ECO:0007669"/>
    <property type="project" value="InterPro"/>
</dbReference>
<organism evidence="7 8">
    <name type="scientific">Clostridium frigidicarnis</name>
    <dbReference type="NCBI Taxonomy" id="84698"/>
    <lineage>
        <taxon>Bacteria</taxon>
        <taxon>Bacillati</taxon>
        <taxon>Bacillota</taxon>
        <taxon>Clostridia</taxon>
        <taxon>Eubacteriales</taxon>
        <taxon>Clostridiaceae</taxon>
        <taxon>Clostridium</taxon>
    </lineage>
</organism>
<dbReference type="InterPro" id="IPR041879">
    <property type="entry name" value="YvgL-like_PBP2"/>
</dbReference>
<dbReference type="CDD" id="cd13537">
    <property type="entry name" value="PBP2_YvgL_like"/>
    <property type="match status" value="1"/>
</dbReference>
<evidence type="ECO:0000256" key="6">
    <source>
        <dbReference type="SAM" id="SignalP"/>
    </source>
</evidence>
<dbReference type="OrthoDB" id="9785015at2"/>
<feature type="chain" id="PRO_5038426362" evidence="6">
    <location>
        <begin position="22"/>
        <end position="257"/>
    </location>
</feature>
<dbReference type="EMBL" id="FOKI01000005">
    <property type="protein sequence ID" value="SFA86890.1"/>
    <property type="molecule type" value="Genomic_DNA"/>
</dbReference>
<dbReference type="PANTHER" id="PTHR30632:SF0">
    <property type="entry name" value="SULFATE-BINDING PROTEIN"/>
    <property type="match status" value="1"/>
</dbReference>
<evidence type="ECO:0000256" key="1">
    <source>
        <dbReference type="ARBA" id="ARBA00009175"/>
    </source>
</evidence>
<feature type="signal peptide" evidence="6">
    <location>
        <begin position="1"/>
        <end position="21"/>
    </location>
</feature>
<dbReference type="SUPFAM" id="SSF53850">
    <property type="entry name" value="Periplasmic binding protein-like II"/>
    <property type="match status" value="1"/>
</dbReference>
<dbReference type="InterPro" id="IPR005950">
    <property type="entry name" value="ModA"/>
</dbReference>
<dbReference type="Pfam" id="PF13531">
    <property type="entry name" value="SBP_bac_11"/>
    <property type="match status" value="1"/>
</dbReference>
<dbReference type="GO" id="GO:0030973">
    <property type="term" value="F:molybdate ion binding"/>
    <property type="evidence" value="ECO:0007669"/>
    <property type="project" value="UniProtKB-ARBA"/>
</dbReference>
<proteinExistence type="inferred from homology"/>
<keyword evidence="3 5" id="KW-0479">Metal-binding</keyword>
<dbReference type="AlphaFoldDB" id="A0A1I0WFG4"/>
<dbReference type="PIRSF" id="PIRSF004846">
    <property type="entry name" value="ModA"/>
    <property type="match status" value="1"/>
</dbReference>
<comment type="similarity">
    <text evidence="1">Belongs to the bacterial solute-binding protein ModA family.</text>
</comment>
<sequence length="257" mass="28744">MKKLMILLGVSILIFSLAACEKNYVNEEKKSITISAAASLKEGLEEIKPEFEKKYNVNIAFNFGGSGTLQKQIEEGAPVDVFISAGKKQMDELEDKKLIEENSRKDLLENELVLVASNNYKDKIKNINDVVINDVNMSIGTVESVPAGQYAKEALTKLNLWDKISNKLVYAKDVKQVANYVDRGEVAAGIIYKSDAMVLKNSVIAQTFDEETHSLIVYPCGVIKNSNNKDYAEEFLEYLSSDECKSIFVKYGFKPQQ</sequence>
<dbReference type="Gene3D" id="3.40.190.10">
    <property type="entry name" value="Periplasmic binding protein-like II"/>
    <property type="match status" value="2"/>
</dbReference>
<dbReference type="NCBIfam" id="TIGR01256">
    <property type="entry name" value="modA"/>
    <property type="match status" value="1"/>
</dbReference>
<dbReference type="GO" id="GO:1901359">
    <property type="term" value="F:tungstate binding"/>
    <property type="evidence" value="ECO:0007669"/>
    <property type="project" value="UniProtKB-ARBA"/>
</dbReference>
<dbReference type="STRING" id="84698.SAMN04488528_100518"/>
<keyword evidence="8" id="KW-1185">Reference proteome</keyword>
<evidence type="ECO:0000313" key="7">
    <source>
        <dbReference type="EMBL" id="SFA86890.1"/>
    </source>
</evidence>
<feature type="binding site" evidence="5">
    <location>
        <position position="147"/>
    </location>
    <ligand>
        <name>molybdate</name>
        <dbReference type="ChEBI" id="CHEBI:36264"/>
    </ligand>
</feature>
<dbReference type="PROSITE" id="PS51257">
    <property type="entry name" value="PROKAR_LIPOPROTEIN"/>
    <property type="match status" value="1"/>
</dbReference>